<gene>
    <name evidence="1" type="ORF">vBPaeMG1_010</name>
</gene>
<keyword evidence="2" id="KW-1185">Reference proteome</keyword>
<accession>A0A218L3R7</accession>
<organism evidence="1 2">
    <name type="scientific">Pseudomonas phage vB_PaeM_G1</name>
    <dbReference type="NCBI Taxonomy" id="1983539"/>
    <lineage>
        <taxon>Viruses</taxon>
        <taxon>Duplodnaviria</taxon>
        <taxon>Heunggongvirae</taxon>
        <taxon>Uroviricota</taxon>
        <taxon>Caudoviricetes</taxon>
        <taxon>Vandenendeviridae</taxon>
        <taxon>Nankokuvirus</taxon>
        <taxon>Nankokuvirus G1</taxon>
    </lineage>
</organism>
<protein>
    <submittedName>
        <fullName evidence="1">Uncharacterized protein</fullName>
    </submittedName>
</protein>
<dbReference type="EMBL" id="KY994101">
    <property type="protein sequence ID" value="ARW57277.1"/>
    <property type="molecule type" value="Genomic_DNA"/>
</dbReference>
<evidence type="ECO:0000313" key="1">
    <source>
        <dbReference type="EMBL" id="ARW57277.1"/>
    </source>
</evidence>
<evidence type="ECO:0000313" key="2">
    <source>
        <dbReference type="Proteomes" id="UP000222849"/>
    </source>
</evidence>
<name>A0A218L3R7_9CAUD</name>
<proteinExistence type="predicted"/>
<dbReference type="Proteomes" id="UP000222849">
    <property type="component" value="Segment"/>
</dbReference>
<sequence length="81" mass="8815">MSDIYQVYKTIGKNCASNESPALLYPTDVICGWRQAGGLWFSDCGLEWGFIEDGPQENGMNYCPKCGKTLLSKGGDENAGN</sequence>
<reference evidence="1 2" key="1">
    <citation type="submission" date="2017-04" db="EMBL/GenBank/DDBJ databases">
        <title>Isolation, Characterization of a novel bacteriophage and potential to disrupt Pseudomonas aeruginosa biofilms in vitro.</title>
        <authorList>
            <person name="Qu K."/>
            <person name="Xu Y."/>
            <person name="Wang L."/>
            <person name="Li X."/>
        </authorList>
    </citation>
    <scope>NUCLEOTIDE SEQUENCE [LARGE SCALE GENOMIC DNA]</scope>
</reference>